<dbReference type="AlphaFoldDB" id="A0A6J1DKT9"/>
<dbReference type="Pfam" id="PF00076">
    <property type="entry name" value="RRM_1"/>
    <property type="match status" value="3"/>
</dbReference>
<dbReference type="InterPro" id="IPR035979">
    <property type="entry name" value="RBD_domain_sf"/>
</dbReference>
<dbReference type="Proteomes" id="UP000504603">
    <property type="component" value="Unplaced"/>
</dbReference>
<keyword evidence="2" id="KW-0677">Repeat</keyword>
<proteinExistence type="predicted"/>
<dbReference type="InterPro" id="IPR012677">
    <property type="entry name" value="Nucleotide-bd_a/b_plait_sf"/>
</dbReference>
<dbReference type="InterPro" id="IPR000504">
    <property type="entry name" value="RRM_dom"/>
</dbReference>
<protein>
    <submittedName>
        <fullName evidence="7">Oligouridylate-binding protein 1-like isoform X3</fullName>
    </submittedName>
</protein>
<dbReference type="PROSITE" id="PS50102">
    <property type="entry name" value="RRM"/>
    <property type="match status" value="3"/>
</dbReference>
<name>A0A6J1DKT9_MOMCH</name>
<dbReference type="Gene3D" id="3.30.70.330">
    <property type="match status" value="3"/>
</dbReference>
<dbReference type="PANTHER" id="PTHR47640:SF27">
    <property type="entry name" value="OS07G0615400 PROTEIN"/>
    <property type="match status" value="1"/>
</dbReference>
<keyword evidence="3 4" id="KW-0694">RNA-binding</keyword>
<dbReference type="GO" id="GO:0003729">
    <property type="term" value="F:mRNA binding"/>
    <property type="evidence" value="ECO:0007669"/>
    <property type="project" value="InterPro"/>
</dbReference>
<evidence type="ECO:0000256" key="1">
    <source>
        <dbReference type="ARBA" id="ARBA00022664"/>
    </source>
</evidence>
<dbReference type="GO" id="GO:0006397">
    <property type="term" value="P:mRNA processing"/>
    <property type="evidence" value="ECO:0007669"/>
    <property type="project" value="UniProtKB-KW"/>
</dbReference>
<evidence type="ECO:0000259" key="5">
    <source>
        <dbReference type="PROSITE" id="PS50102"/>
    </source>
</evidence>
<dbReference type="RefSeq" id="XP_022154628.1">
    <property type="nucleotide sequence ID" value="XM_022298936.1"/>
</dbReference>
<keyword evidence="1" id="KW-0507">mRNA processing</keyword>
<evidence type="ECO:0000256" key="4">
    <source>
        <dbReference type="PROSITE-ProRule" id="PRU00176"/>
    </source>
</evidence>
<sequence length="411" mass="45228">MQYQRLRQQAMMQQSLYPHPGLLAAPQIEPILSGNLPPGFDSSTCRSVYRVPHWVWHLLIDLHDTSHHDHCLLKLIPFWYVGNIHPQVTEPLLQEVFSSIGPIEGCKLIRKEKSSYGFVDYFDRRSAAVAIISLNGRNLFGQPIKVNWAYASSQREDTSGHFNIFVGDLSPEVTDATLFACFSVYPSCSDARVMWDQKTGRSRGYGFVAFRNEQDAQSAINDINEGGQEKSNEEAPENNPQYTTVYVGNLAPEVTSVDLHRYFHALGAGTIEDVRVQRDKGFGFVRYSTHAEAALAIQMGNARVLCGKPIKCSWGSKPTPPGTNSTPLPPPNVGHMPGLSAADLAAYERQMTLSKMGAAQALMHPQAAQHALKQAAMGMGMGIGMGGAGTSQTIYDGGFQNIATTQQLMYY</sequence>
<dbReference type="PANTHER" id="PTHR47640">
    <property type="entry name" value="TRNA SELENOCYSTEINE 1-ASSOCIATED PROTEIN 1-RELATED-RELATED"/>
    <property type="match status" value="1"/>
</dbReference>
<evidence type="ECO:0000313" key="7">
    <source>
        <dbReference type="RefSeq" id="XP_022154628.1"/>
    </source>
</evidence>
<dbReference type="SMART" id="SM00360">
    <property type="entry name" value="RRM"/>
    <property type="match status" value="3"/>
</dbReference>
<dbReference type="FunFam" id="3.30.70.330:FF:000191">
    <property type="entry name" value="Oligouridylate-binding protein 1C"/>
    <property type="match status" value="1"/>
</dbReference>
<reference evidence="7" key="1">
    <citation type="submission" date="2025-08" db="UniProtKB">
        <authorList>
            <consortium name="RefSeq"/>
        </authorList>
    </citation>
    <scope>IDENTIFICATION</scope>
    <source>
        <strain evidence="7">OHB3-1</strain>
    </source>
</reference>
<dbReference type="GO" id="GO:0005829">
    <property type="term" value="C:cytosol"/>
    <property type="evidence" value="ECO:0007669"/>
    <property type="project" value="TreeGrafter"/>
</dbReference>
<organism evidence="6 7">
    <name type="scientific">Momordica charantia</name>
    <name type="common">Bitter gourd</name>
    <name type="synonym">Balsam pear</name>
    <dbReference type="NCBI Taxonomy" id="3673"/>
    <lineage>
        <taxon>Eukaryota</taxon>
        <taxon>Viridiplantae</taxon>
        <taxon>Streptophyta</taxon>
        <taxon>Embryophyta</taxon>
        <taxon>Tracheophyta</taxon>
        <taxon>Spermatophyta</taxon>
        <taxon>Magnoliopsida</taxon>
        <taxon>eudicotyledons</taxon>
        <taxon>Gunneridae</taxon>
        <taxon>Pentapetalae</taxon>
        <taxon>rosids</taxon>
        <taxon>fabids</taxon>
        <taxon>Cucurbitales</taxon>
        <taxon>Cucurbitaceae</taxon>
        <taxon>Momordiceae</taxon>
        <taxon>Momordica</taxon>
    </lineage>
</organism>
<gene>
    <name evidence="7" type="primary">LOC111021846</name>
</gene>
<accession>A0A6J1DKT9</accession>
<evidence type="ECO:0000256" key="2">
    <source>
        <dbReference type="ARBA" id="ARBA00022737"/>
    </source>
</evidence>
<feature type="domain" description="RRM" evidence="5">
    <location>
        <begin position="243"/>
        <end position="317"/>
    </location>
</feature>
<keyword evidence="6" id="KW-1185">Reference proteome</keyword>
<feature type="domain" description="RRM" evidence="5">
    <location>
        <begin position="162"/>
        <end position="224"/>
    </location>
</feature>
<evidence type="ECO:0000313" key="6">
    <source>
        <dbReference type="Proteomes" id="UP000504603"/>
    </source>
</evidence>
<feature type="domain" description="RRM" evidence="5">
    <location>
        <begin position="80"/>
        <end position="151"/>
    </location>
</feature>
<dbReference type="InterPro" id="IPR050825">
    <property type="entry name" value="RBM42_RBP45_47-like"/>
</dbReference>
<evidence type="ECO:0000256" key="3">
    <source>
        <dbReference type="ARBA" id="ARBA00022884"/>
    </source>
</evidence>
<dbReference type="SUPFAM" id="SSF54928">
    <property type="entry name" value="RNA-binding domain, RBD"/>
    <property type="match status" value="2"/>
</dbReference>
<dbReference type="GeneID" id="111021846"/>